<dbReference type="SUPFAM" id="SSF75471">
    <property type="entry name" value="YhbY-like"/>
    <property type="match status" value="1"/>
</dbReference>
<dbReference type="InterPro" id="IPR017924">
    <property type="entry name" value="RNA-binding_YhbY"/>
</dbReference>
<evidence type="ECO:0000259" key="3">
    <source>
        <dbReference type="PROSITE" id="PS51295"/>
    </source>
</evidence>
<dbReference type="KEGG" id="tsy:THSYN_04025"/>
<dbReference type="SMART" id="SM01103">
    <property type="entry name" value="CRS1_YhbY"/>
    <property type="match status" value="1"/>
</dbReference>
<dbReference type="Gene3D" id="3.30.110.60">
    <property type="entry name" value="YhbY-like"/>
    <property type="match status" value="1"/>
</dbReference>
<dbReference type="NCBIfam" id="TIGR00253">
    <property type="entry name" value="RNA_bind_YhbY"/>
    <property type="match status" value="1"/>
</dbReference>
<keyword evidence="5" id="KW-1185">Reference proteome</keyword>
<dbReference type="EMBL" id="CP020370">
    <property type="protein sequence ID" value="AUB80209.1"/>
    <property type="molecule type" value="Genomic_DNA"/>
</dbReference>
<evidence type="ECO:0000256" key="1">
    <source>
        <dbReference type="ARBA" id="ARBA00022884"/>
    </source>
</evidence>
<reference evidence="4 5" key="1">
    <citation type="submission" date="2017-03" db="EMBL/GenBank/DDBJ databases">
        <title>Complete genome sequence of Candidatus 'Thiodictyon syntrophicum' sp. nov. strain Cad16T, a photolithoautotroph purple sulfur bacterium isolated from an alpine meromictic lake.</title>
        <authorList>
            <person name="Luedin S.M."/>
            <person name="Pothier J.F."/>
            <person name="Danza F."/>
            <person name="Storelli N."/>
            <person name="Wittwer M."/>
            <person name="Tonolla M."/>
        </authorList>
    </citation>
    <scope>NUCLEOTIDE SEQUENCE [LARGE SCALE GENOMIC DNA]</scope>
    <source>
        <strain evidence="4 5">Cad16T</strain>
    </source>
</reference>
<protein>
    <submittedName>
        <fullName evidence="4">RNA-binding protein</fullName>
    </submittedName>
</protein>
<dbReference type="InterPro" id="IPR001890">
    <property type="entry name" value="RNA-binding_CRM"/>
</dbReference>
<dbReference type="Pfam" id="PF01985">
    <property type="entry name" value="CRS1_YhbY"/>
    <property type="match status" value="1"/>
</dbReference>
<dbReference type="AlphaFoldDB" id="A0A2K8U486"/>
<dbReference type="InterPro" id="IPR051925">
    <property type="entry name" value="RNA-binding_domain"/>
</dbReference>
<dbReference type="RefSeq" id="WP_100918014.1">
    <property type="nucleotide sequence ID" value="NZ_CP020370.1"/>
</dbReference>
<gene>
    <name evidence="4" type="ORF">THSYN_04025</name>
</gene>
<sequence>MANHPPITNKQRRWLKGEAHPLKPVVMVGQAGLTEAVLAELDLALDHHELLKVKVSAGDRELRDALIVPLVERTGATLVTRIGNIAVLYRANPKKPTPLAVPA</sequence>
<dbReference type="PANTHER" id="PTHR40065:SF3">
    <property type="entry name" value="RNA-BINDING PROTEIN YHBY"/>
    <property type="match status" value="1"/>
</dbReference>
<dbReference type="OrthoDB" id="9797519at2"/>
<dbReference type="GO" id="GO:0003723">
    <property type="term" value="F:RNA binding"/>
    <property type="evidence" value="ECO:0007669"/>
    <property type="project" value="UniProtKB-UniRule"/>
</dbReference>
<feature type="domain" description="CRM" evidence="3">
    <location>
        <begin position="5"/>
        <end position="101"/>
    </location>
</feature>
<evidence type="ECO:0000313" key="4">
    <source>
        <dbReference type="EMBL" id="AUB80209.1"/>
    </source>
</evidence>
<keyword evidence="1 2" id="KW-0694">RNA-binding</keyword>
<dbReference type="PROSITE" id="PS51295">
    <property type="entry name" value="CRM"/>
    <property type="match status" value="1"/>
</dbReference>
<proteinExistence type="predicted"/>
<evidence type="ECO:0000256" key="2">
    <source>
        <dbReference type="PROSITE-ProRule" id="PRU00626"/>
    </source>
</evidence>
<dbReference type="PANTHER" id="PTHR40065">
    <property type="entry name" value="RNA-BINDING PROTEIN YHBY"/>
    <property type="match status" value="1"/>
</dbReference>
<dbReference type="InterPro" id="IPR035920">
    <property type="entry name" value="YhbY-like_sf"/>
</dbReference>
<name>A0A2K8U486_9GAMM</name>
<dbReference type="Proteomes" id="UP000232638">
    <property type="component" value="Chromosome"/>
</dbReference>
<evidence type="ECO:0000313" key="5">
    <source>
        <dbReference type="Proteomes" id="UP000232638"/>
    </source>
</evidence>
<accession>A0A2K8U486</accession>
<organism evidence="4 5">
    <name type="scientific">Candidatus Thiodictyon syntrophicum</name>
    <dbReference type="NCBI Taxonomy" id="1166950"/>
    <lineage>
        <taxon>Bacteria</taxon>
        <taxon>Pseudomonadati</taxon>
        <taxon>Pseudomonadota</taxon>
        <taxon>Gammaproteobacteria</taxon>
        <taxon>Chromatiales</taxon>
        <taxon>Chromatiaceae</taxon>
        <taxon>Thiodictyon</taxon>
    </lineage>
</organism>